<comment type="similarity">
    <text evidence="1">Belongs to the N(4)/N(6)-methyltransferase family.</text>
</comment>
<comment type="catalytic activity">
    <reaction evidence="6">
        <text>a 2'-deoxyadenosine in DNA + S-adenosyl-L-methionine = an N(6)-methyl-2'-deoxyadenosine in DNA + S-adenosyl-L-homocysteine + H(+)</text>
        <dbReference type="Rhea" id="RHEA:15197"/>
        <dbReference type="Rhea" id="RHEA-COMP:12418"/>
        <dbReference type="Rhea" id="RHEA-COMP:12419"/>
        <dbReference type="ChEBI" id="CHEBI:15378"/>
        <dbReference type="ChEBI" id="CHEBI:57856"/>
        <dbReference type="ChEBI" id="CHEBI:59789"/>
        <dbReference type="ChEBI" id="CHEBI:90615"/>
        <dbReference type="ChEBI" id="CHEBI:90616"/>
        <dbReference type="EC" id="2.1.1.72"/>
    </reaction>
</comment>
<dbReference type="InterPro" id="IPR002941">
    <property type="entry name" value="DNA_methylase_N4/N6"/>
</dbReference>
<keyword evidence="4 8" id="KW-0808">Transferase</keyword>
<protein>
    <recommendedName>
        <fullName evidence="2">site-specific DNA-methyltransferase (adenine-specific)</fullName>
        <ecNumber evidence="2">2.1.1.72</ecNumber>
    </recommendedName>
</protein>
<organism evidence="8">
    <name type="scientific">uncultured Citrobacter sp</name>
    <dbReference type="NCBI Taxonomy" id="200446"/>
    <lineage>
        <taxon>Bacteria</taxon>
        <taxon>Pseudomonadati</taxon>
        <taxon>Pseudomonadota</taxon>
        <taxon>Gammaproteobacteria</taxon>
        <taxon>Enterobacterales</taxon>
        <taxon>Enterobacteriaceae</taxon>
        <taxon>Citrobacter</taxon>
        <taxon>environmental samples</taxon>
    </lineage>
</organism>
<proteinExistence type="inferred from homology"/>
<evidence type="ECO:0000256" key="2">
    <source>
        <dbReference type="ARBA" id="ARBA00011900"/>
    </source>
</evidence>
<dbReference type="EMBL" id="FLUB01000016">
    <property type="protein sequence ID" value="SBV64252.1"/>
    <property type="molecule type" value="Genomic_DNA"/>
</dbReference>
<dbReference type="Pfam" id="PF01555">
    <property type="entry name" value="N6_N4_Mtase"/>
    <property type="match status" value="1"/>
</dbReference>
<dbReference type="InterPro" id="IPR002295">
    <property type="entry name" value="N4/N6-MTase_EcoPI_Mod-like"/>
</dbReference>
<evidence type="ECO:0000313" key="8">
    <source>
        <dbReference type="EMBL" id="SBV63145.1"/>
    </source>
</evidence>
<evidence type="ECO:0000256" key="5">
    <source>
        <dbReference type="ARBA" id="ARBA00022691"/>
    </source>
</evidence>
<dbReference type="RefSeq" id="WP_046670852.1">
    <property type="nucleotide sequence ID" value="NZ_LT598670.1"/>
</dbReference>
<keyword evidence="3 8" id="KW-0489">Methyltransferase</keyword>
<evidence type="ECO:0000256" key="3">
    <source>
        <dbReference type="ARBA" id="ARBA00022603"/>
    </source>
</evidence>
<accession>A0A212I8M1</accession>
<dbReference type="EMBL" id="FLUA01000026">
    <property type="protein sequence ID" value="SBV63145.1"/>
    <property type="molecule type" value="Genomic_DNA"/>
</dbReference>
<dbReference type="AlphaFoldDB" id="A0A212I8M1"/>
<evidence type="ECO:0000256" key="4">
    <source>
        <dbReference type="ARBA" id="ARBA00022679"/>
    </source>
</evidence>
<dbReference type="PROSITE" id="PS00092">
    <property type="entry name" value="N6_MTASE"/>
    <property type="match status" value="1"/>
</dbReference>
<dbReference type="InterPro" id="IPR002052">
    <property type="entry name" value="DNA_methylase_N6_adenine_CS"/>
</dbReference>
<reference evidence="8" key="1">
    <citation type="submission" date="2016-04" db="EMBL/GenBank/DDBJ databases">
        <authorList>
            <person name="Evans L.H."/>
            <person name="Alamgir A."/>
            <person name="Owens N."/>
            <person name="Weber N.D."/>
            <person name="Virtaneva K."/>
            <person name="Barbian K."/>
            <person name="Babar A."/>
            <person name="Rosenke K."/>
        </authorList>
    </citation>
    <scope>NUCLEOTIDE SEQUENCE</scope>
    <source>
        <strain evidence="8">86-2</strain>
        <strain evidence="9">92-3</strain>
    </source>
</reference>
<dbReference type="GO" id="GO:0008170">
    <property type="term" value="F:N-methyltransferase activity"/>
    <property type="evidence" value="ECO:0007669"/>
    <property type="project" value="InterPro"/>
</dbReference>
<evidence type="ECO:0000256" key="6">
    <source>
        <dbReference type="ARBA" id="ARBA00047942"/>
    </source>
</evidence>
<dbReference type="PRINTS" id="PR00506">
    <property type="entry name" value="D21N6MTFRASE"/>
</dbReference>
<dbReference type="GO" id="GO:0032259">
    <property type="term" value="P:methylation"/>
    <property type="evidence" value="ECO:0007669"/>
    <property type="project" value="UniProtKB-KW"/>
</dbReference>
<keyword evidence="5" id="KW-0949">S-adenosyl-L-methionine</keyword>
<dbReference type="InterPro" id="IPR029063">
    <property type="entry name" value="SAM-dependent_MTases_sf"/>
</dbReference>
<dbReference type="GO" id="GO:0009007">
    <property type="term" value="F:site-specific DNA-methyltransferase (adenine-specific) activity"/>
    <property type="evidence" value="ECO:0007669"/>
    <property type="project" value="UniProtKB-EC"/>
</dbReference>
<sequence length="567" mass="65798">MTNKEQTNVEKYEFEPIKGYPMFNWKGKRPFRSTQYFPAQLKEIYGEEDADGWINKIFWGDNLQVMSHLLKEFRGKIDLIYIDPPFDSKIDYKKEIKLKSQTIKTDTNSFEEKQYSDIWSNDEYLQFMYERLIMMKELLSKKGSIFLHCDWHKSHHLRLIMDEVFGAGNFVNEIIWCYYGPGSPGMRQFNRKHDNIFWYSKSKGEWTFNDEDIRVPHNEKTSGNFKAGLKGSGFIDGKYELAEGKIPEDYWQFAIAGRYPNDGIKRTGYPTEKPFPLLERIIKAASNPGDIVFDCFMGSGVTAMSSINLGRKFIGADINATSIKDTIMRMNKAKENCGLAVYYVNNYDIFRNPVEAKELLLEAFEIQRNDFNTVYDGEKDGYKVKIMPVNRIATKEDLNELVATFPYKKFEERKSENPTKPVEEIMLICMGHEPGLGAVLENECGYKLKVEVVDILRDKSNLTFKYDSEAVIKVQDGKLVVEAFYPRNLLQKLSQQKEDVTEWREMVESIMIDWNYDGAVMEPIVIDIPEKNEFVVGEYEIPDGVSNIKIKITDLLSESYEEVIAHG</sequence>
<feature type="domain" description="DNA methylase N-4/N-6" evidence="7">
    <location>
        <begin position="77"/>
        <end position="324"/>
    </location>
</feature>
<dbReference type="EC" id="2.1.1.72" evidence="2"/>
<evidence type="ECO:0000256" key="1">
    <source>
        <dbReference type="ARBA" id="ARBA00006594"/>
    </source>
</evidence>
<evidence type="ECO:0000313" key="9">
    <source>
        <dbReference type="EMBL" id="SBV64252.1"/>
    </source>
</evidence>
<evidence type="ECO:0000259" key="7">
    <source>
        <dbReference type="Pfam" id="PF01555"/>
    </source>
</evidence>
<gene>
    <name evidence="8" type="ORF">KL86CIT2_290088</name>
    <name evidence="9" type="ORF">KM92CIT3_40347</name>
</gene>
<dbReference type="GO" id="GO:0003677">
    <property type="term" value="F:DNA binding"/>
    <property type="evidence" value="ECO:0007669"/>
    <property type="project" value="InterPro"/>
</dbReference>
<dbReference type="Gene3D" id="3.40.50.150">
    <property type="entry name" value="Vaccinia Virus protein VP39"/>
    <property type="match status" value="1"/>
</dbReference>
<name>A0A212I8M1_9ENTR</name>
<dbReference type="SUPFAM" id="SSF53335">
    <property type="entry name" value="S-adenosyl-L-methionine-dependent methyltransferases"/>
    <property type="match status" value="1"/>
</dbReference>